<evidence type="ECO:0000313" key="3">
    <source>
        <dbReference type="Proteomes" id="UP000202511"/>
    </source>
</evidence>
<dbReference type="Proteomes" id="UP000202511">
    <property type="component" value="Segment"/>
</dbReference>
<proteinExistence type="predicted"/>
<accession>A0A0B5J3X4</accession>
<dbReference type="EMBL" id="KP136319">
    <property type="protein sequence ID" value="AJF98304.1"/>
    <property type="molecule type" value="Genomic_DNA"/>
</dbReference>
<feature type="compositionally biased region" description="Basic residues" evidence="1">
    <location>
        <begin position="40"/>
        <end position="49"/>
    </location>
</feature>
<organism evidence="2 3">
    <name type="scientific">Pandoravirus inopinatum</name>
    <dbReference type="NCBI Taxonomy" id="1605721"/>
    <lineage>
        <taxon>Viruses</taxon>
        <taxon>Pandoravirus</taxon>
    </lineage>
</organism>
<feature type="region of interest" description="Disordered" evidence="1">
    <location>
        <begin position="149"/>
        <end position="189"/>
    </location>
</feature>
<name>A0A0B5J3X4_9VIRU</name>
<evidence type="ECO:0000313" key="2">
    <source>
        <dbReference type="EMBL" id="AJF98304.1"/>
    </source>
</evidence>
<evidence type="ECO:0000256" key="1">
    <source>
        <dbReference type="SAM" id="MobiDB-lite"/>
    </source>
</evidence>
<protein>
    <submittedName>
        <fullName evidence="2">Uncharacterized protein</fullName>
    </submittedName>
</protein>
<reference evidence="2 3" key="1">
    <citation type="journal article" date="2015" name="Parasitol. Res.">
        <title>Viruses in close associations with free-living amoebae.</title>
        <authorList>
            <person name="Scheid P."/>
        </authorList>
    </citation>
    <scope>NUCLEOTIDE SEQUENCE [LARGE SCALE GENOMIC DNA]</scope>
    <source>
        <strain evidence="2">KlaHel</strain>
    </source>
</reference>
<feature type="compositionally biased region" description="Basic residues" evidence="1">
    <location>
        <begin position="14"/>
        <end position="25"/>
    </location>
</feature>
<feature type="compositionally biased region" description="Low complexity" evidence="1">
    <location>
        <begin position="26"/>
        <end position="37"/>
    </location>
</feature>
<feature type="region of interest" description="Disordered" evidence="1">
    <location>
        <begin position="14"/>
        <end position="49"/>
    </location>
</feature>
<dbReference type="RefSeq" id="YP_009120539.1">
    <property type="nucleotide sequence ID" value="NC_026440.1"/>
</dbReference>
<sequence length="189" mass="20100">MPQRRRLPTLLRRCGRPSQRHRGAARRTGPTATGAAPVAHPRRQRQRHNGLRRLGGSVQRLRAKVGLGGCASGRLCARPGAQPVAQPVHGRGAPTAALCRVPAPAQARAAAGGALHQEEWMIVKKVQQARWCRHGHHVGGVHRTPACSRASAASAAPRSATRSATPGAQARKLLPGRPPRVRPGLPDHL</sequence>
<feature type="compositionally biased region" description="Low complexity" evidence="1">
    <location>
        <begin position="149"/>
        <end position="166"/>
    </location>
</feature>
<dbReference type="KEGG" id="vg:23463221"/>
<dbReference type="GeneID" id="23463221"/>